<dbReference type="InterPro" id="IPR003532">
    <property type="entry name" value="Short_hematopoietin_rcpt_2_CS"/>
</dbReference>
<comment type="subcellular location">
    <subcellularLocation>
        <location evidence="1">Membrane</location>
        <topology evidence="1">Single-pass type I membrane protein</topology>
    </subcellularLocation>
</comment>
<evidence type="ECO:0000256" key="6">
    <source>
        <dbReference type="ARBA" id="ARBA00023170"/>
    </source>
</evidence>
<comment type="caution">
    <text evidence="9">The sequence shown here is derived from an EMBL/GenBank/DDBJ whole genome shotgun (WGS) entry which is preliminary data.</text>
</comment>
<evidence type="ECO:0000256" key="7">
    <source>
        <dbReference type="ARBA" id="ARBA00023180"/>
    </source>
</evidence>
<dbReference type="AlphaFoldDB" id="A0A7K6B2I7"/>
<gene>
    <name evidence="9" type="primary">Csf2ra_1</name>
    <name evidence="9" type="ORF">UPUEPO_R09089</name>
</gene>
<keyword evidence="2" id="KW-0812">Transmembrane</keyword>
<dbReference type="SUPFAM" id="SSF49265">
    <property type="entry name" value="Fibronectin type III"/>
    <property type="match status" value="2"/>
</dbReference>
<dbReference type="Gene3D" id="2.60.40.10">
    <property type="entry name" value="Immunoglobulins"/>
    <property type="match status" value="2"/>
</dbReference>
<evidence type="ECO:0000256" key="2">
    <source>
        <dbReference type="ARBA" id="ARBA00022692"/>
    </source>
</evidence>
<dbReference type="GO" id="GO:0009897">
    <property type="term" value="C:external side of plasma membrane"/>
    <property type="evidence" value="ECO:0007669"/>
    <property type="project" value="TreeGrafter"/>
</dbReference>
<keyword evidence="3" id="KW-0732">Signal</keyword>
<dbReference type="PROSITE" id="PS01356">
    <property type="entry name" value="HEMATOPO_REC_S_F2"/>
    <property type="match status" value="1"/>
</dbReference>
<dbReference type="InterPro" id="IPR013783">
    <property type="entry name" value="Ig-like_fold"/>
</dbReference>
<dbReference type="EMBL" id="VZRI01008433">
    <property type="protein sequence ID" value="NWU96508.1"/>
    <property type="molecule type" value="Genomic_DNA"/>
</dbReference>
<evidence type="ECO:0000256" key="1">
    <source>
        <dbReference type="ARBA" id="ARBA00004479"/>
    </source>
</evidence>
<keyword evidence="5" id="KW-0472">Membrane</keyword>
<evidence type="ECO:0000259" key="8">
    <source>
        <dbReference type="PROSITE" id="PS50853"/>
    </source>
</evidence>
<dbReference type="InterPro" id="IPR003961">
    <property type="entry name" value="FN3_dom"/>
</dbReference>
<dbReference type="PANTHER" id="PTHR23037">
    <property type="entry name" value="CYTOKINE RECEPTOR"/>
    <property type="match status" value="1"/>
</dbReference>
<keyword evidence="4" id="KW-1133">Transmembrane helix</keyword>
<protein>
    <submittedName>
        <fullName evidence="9">CSF2R factor</fullName>
    </submittedName>
</protein>
<feature type="non-terminal residue" evidence="9">
    <location>
        <position position="1"/>
    </location>
</feature>
<feature type="non-terminal residue" evidence="9">
    <location>
        <position position="191"/>
    </location>
</feature>
<proteinExistence type="predicted"/>
<dbReference type="OrthoDB" id="9835959at2759"/>
<keyword evidence="6" id="KW-0675">Receptor</keyword>
<dbReference type="PANTHER" id="PTHR23037:SF46">
    <property type="entry name" value="INTERLEUKIN 5 RECEPTOR SUBUNIT ALPHA"/>
    <property type="match status" value="1"/>
</dbReference>
<keyword evidence="7" id="KW-0325">Glycoprotein</keyword>
<dbReference type="PROSITE" id="PS50853">
    <property type="entry name" value="FN3"/>
    <property type="match status" value="1"/>
</dbReference>
<evidence type="ECO:0000256" key="3">
    <source>
        <dbReference type="ARBA" id="ARBA00022729"/>
    </source>
</evidence>
<organism evidence="9 10">
    <name type="scientific">Upupa epops</name>
    <name type="common">Eurasian hoopoe</name>
    <dbReference type="NCBI Taxonomy" id="57439"/>
    <lineage>
        <taxon>Eukaryota</taxon>
        <taxon>Metazoa</taxon>
        <taxon>Chordata</taxon>
        <taxon>Craniata</taxon>
        <taxon>Vertebrata</taxon>
        <taxon>Euteleostomi</taxon>
        <taxon>Archelosauria</taxon>
        <taxon>Archosauria</taxon>
        <taxon>Dinosauria</taxon>
        <taxon>Saurischia</taxon>
        <taxon>Theropoda</taxon>
        <taxon>Coelurosauria</taxon>
        <taxon>Aves</taxon>
        <taxon>Neognathae</taxon>
        <taxon>Neoaves</taxon>
        <taxon>Telluraves</taxon>
        <taxon>Coraciimorphae</taxon>
        <taxon>Bucerotiformes</taxon>
        <taxon>Upupidae</taxon>
        <taxon>Upupa</taxon>
    </lineage>
</organism>
<evidence type="ECO:0000313" key="10">
    <source>
        <dbReference type="Proteomes" id="UP000544127"/>
    </source>
</evidence>
<dbReference type="GO" id="GO:0004896">
    <property type="term" value="F:cytokine receptor activity"/>
    <property type="evidence" value="ECO:0007669"/>
    <property type="project" value="InterPro"/>
</dbReference>
<evidence type="ECO:0000256" key="4">
    <source>
        <dbReference type="ARBA" id="ARBA00022989"/>
    </source>
</evidence>
<reference evidence="9 10" key="1">
    <citation type="submission" date="2019-09" db="EMBL/GenBank/DDBJ databases">
        <title>Bird 10,000 Genomes (B10K) Project - Family phase.</title>
        <authorList>
            <person name="Zhang G."/>
        </authorList>
    </citation>
    <scope>NUCLEOTIDE SEQUENCE [LARGE SCALE GENOMIC DNA]</scope>
    <source>
        <strain evidence="9">B10K-DU-012-37</strain>
    </source>
</reference>
<dbReference type="Pfam" id="PF09240">
    <property type="entry name" value="IL6Ra-bind"/>
    <property type="match status" value="1"/>
</dbReference>
<name>A0A7K6B2I7_UPUEP</name>
<feature type="domain" description="Fibronectin type-III" evidence="8">
    <location>
        <begin position="88"/>
        <end position="191"/>
    </location>
</feature>
<dbReference type="Proteomes" id="UP000544127">
    <property type="component" value="Unassembled WGS sequence"/>
</dbReference>
<evidence type="ECO:0000313" key="9">
    <source>
        <dbReference type="EMBL" id="NWU96508.1"/>
    </source>
</evidence>
<sequence length="191" mass="22232">MNCTWQAGKDEPRDTQYFLYWKKSRYDDATECELYIKDGNGRNTGCVFQNVTIGTEKAYFLVNGSRMGALIHFYETCLYLHEIEKLMPPSNITVSCDEIKHDCIIHWQRPQISHSDRDKCFKYELNIKHKVRVFSSPAFQINVVLNLPGNSYTFPRPHMRKTYVLKMRAAGSYCIVSPNWGEWSAPVVFGK</sequence>
<keyword evidence="10" id="KW-1185">Reference proteome</keyword>
<accession>A0A7K6B2I7</accession>
<evidence type="ECO:0000256" key="5">
    <source>
        <dbReference type="ARBA" id="ARBA00023136"/>
    </source>
</evidence>
<dbReference type="InterPro" id="IPR015321">
    <property type="entry name" value="TypeI_recpt_CBD"/>
</dbReference>
<dbReference type="InterPro" id="IPR036116">
    <property type="entry name" value="FN3_sf"/>
</dbReference>